<evidence type="ECO:0000259" key="3">
    <source>
        <dbReference type="PROSITE" id="PS50158"/>
    </source>
</evidence>
<keyword evidence="1" id="KW-0862">Zinc</keyword>
<dbReference type="PANTHER" id="PTHR46486:SF1">
    <property type="entry name" value="CCHC-TYPE DOMAIN-CONTAINING PROTEIN"/>
    <property type="match status" value="1"/>
</dbReference>
<dbReference type="GeneTree" id="ENSGT00530000063983"/>
<dbReference type="InterPro" id="IPR057811">
    <property type="entry name" value="RBD_ZCCHC3_2nd"/>
</dbReference>
<dbReference type="Pfam" id="PF23058">
    <property type="entry name" value="RBD_ZCCHC3_2nd"/>
    <property type="match status" value="1"/>
</dbReference>
<protein>
    <recommendedName>
        <fullName evidence="3">CCHC-type domain-containing protein</fullName>
    </recommendedName>
</protein>
<dbReference type="PANTHER" id="PTHR46486">
    <property type="entry name" value="CCHC-TYPE DOMAIN-CONTAINING PROTEIN"/>
    <property type="match status" value="1"/>
</dbReference>
<evidence type="ECO:0000313" key="4">
    <source>
        <dbReference type="Ensembl" id="ENSXETP00000105427"/>
    </source>
</evidence>
<evidence type="ECO:0000256" key="2">
    <source>
        <dbReference type="SAM" id="MobiDB-lite"/>
    </source>
</evidence>
<dbReference type="InParanoid" id="A0A803JC16"/>
<dbReference type="InterPro" id="IPR001878">
    <property type="entry name" value="Znf_CCHC"/>
</dbReference>
<feature type="region of interest" description="Disordered" evidence="2">
    <location>
        <begin position="128"/>
        <end position="151"/>
    </location>
</feature>
<dbReference type="InterPro" id="IPR036875">
    <property type="entry name" value="Znf_CCHC_sf"/>
</dbReference>
<dbReference type="Ensembl" id="ENSXETT00000114118">
    <property type="protein sequence ID" value="ENSXETP00000105427"/>
    <property type="gene ID" value="ENSXETG00000043286"/>
</dbReference>
<dbReference type="GO" id="GO:0008270">
    <property type="term" value="F:zinc ion binding"/>
    <property type="evidence" value="ECO:0007669"/>
    <property type="project" value="UniProtKB-KW"/>
</dbReference>
<dbReference type="SMART" id="SM00343">
    <property type="entry name" value="ZnF_C2HC"/>
    <property type="match status" value="3"/>
</dbReference>
<dbReference type="GO" id="GO:0003676">
    <property type="term" value="F:nucleic acid binding"/>
    <property type="evidence" value="ECO:0007669"/>
    <property type="project" value="InterPro"/>
</dbReference>
<dbReference type="Pfam" id="PF00098">
    <property type="entry name" value="zf-CCHC"/>
    <property type="match status" value="2"/>
</dbReference>
<sequence>LGLLAQTKCRNTGSLSQKVLRAPLPRPCGIRDPEGIGGFMHPPSNFLIGRNRGYLFYSGMPLYCRNCLRFGHTSENCSEARQVRCNKCGRPGHVAALCTFLKTCNMCGKEGHIYKDCPSKAKKEGAEAKLVKSGPGSEQRPTALTLGSFAS</sequence>
<dbReference type="Gene3D" id="4.10.60.10">
    <property type="entry name" value="Zinc finger, CCHC-type"/>
    <property type="match status" value="2"/>
</dbReference>
<dbReference type="AlphaFoldDB" id="A0A803JC16"/>
<name>A0A803JC16_XENTR</name>
<dbReference type="SUPFAM" id="SSF57756">
    <property type="entry name" value="Retrovirus zinc finger-like domains"/>
    <property type="match status" value="2"/>
</dbReference>
<feature type="domain" description="CCHC-type" evidence="3">
    <location>
        <begin position="84"/>
        <end position="98"/>
    </location>
</feature>
<keyword evidence="1" id="KW-0479">Metal-binding</keyword>
<dbReference type="PROSITE" id="PS50158">
    <property type="entry name" value="ZF_CCHC"/>
    <property type="match status" value="2"/>
</dbReference>
<accession>A0A803JC16</accession>
<reference evidence="4" key="1">
    <citation type="journal article" date="2010" name="Science">
        <title>The genome of the Western clawed frog Xenopus tropicalis.</title>
        <authorList>
            <person name="Hellsten U."/>
            <person name="Harland R.M."/>
            <person name="Gilchrist M.J."/>
            <person name="Hendrix D."/>
            <person name="Jurka J."/>
            <person name="Kapitonov V."/>
            <person name="Ovcharenko I."/>
            <person name="Putnam N.H."/>
            <person name="Shu S."/>
            <person name="Taher L."/>
            <person name="Blitz I.L."/>
            <person name="Blumberg B."/>
            <person name="Dichmann D.S."/>
            <person name="Dubchak I."/>
            <person name="Amaya E."/>
            <person name="Detter J.C."/>
            <person name="Fletcher R."/>
            <person name="Gerhard D.S."/>
            <person name="Goodstein D."/>
            <person name="Graves T."/>
            <person name="Grigoriev I.V."/>
            <person name="Grimwood J."/>
            <person name="Kawashima T."/>
            <person name="Lindquist E."/>
            <person name="Lucas S.M."/>
            <person name="Mead P.E."/>
            <person name="Mitros T."/>
            <person name="Ogino H."/>
            <person name="Ohta Y."/>
            <person name="Poliakov A.V."/>
            <person name="Pollet N."/>
            <person name="Robert J."/>
            <person name="Salamov A."/>
            <person name="Sater A.K."/>
            <person name="Schmutz J."/>
            <person name="Terry A."/>
            <person name="Vize P.D."/>
            <person name="Warren W.C."/>
            <person name="Wells D."/>
            <person name="Wills A."/>
            <person name="Wilson R.K."/>
            <person name="Zimmerman L.B."/>
            <person name="Zorn A.M."/>
            <person name="Grainger R."/>
            <person name="Grammer T."/>
            <person name="Khokha M.K."/>
            <person name="Richardson P.M."/>
            <person name="Rokhsar D.S."/>
        </authorList>
    </citation>
    <scope>NUCLEOTIDE SEQUENCE [LARGE SCALE GENOMIC DNA]</scope>
    <source>
        <strain evidence="4">Nigerian</strain>
    </source>
</reference>
<keyword evidence="1" id="KW-0863">Zinc-finger</keyword>
<organism evidence="4">
    <name type="scientific">Xenopus tropicalis</name>
    <name type="common">Western clawed frog</name>
    <name type="synonym">Silurana tropicalis</name>
    <dbReference type="NCBI Taxonomy" id="8364"/>
    <lineage>
        <taxon>Eukaryota</taxon>
        <taxon>Metazoa</taxon>
        <taxon>Chordata</taxon>
        <taxon>Craniata</taxon>
        <taxon>Vertebrata</taxon>
        <taxon>Euteleostomi</taxon>
        <taxon>Amphibia</taxon>
        <taxon>Batrachia</taxon>
        <taxon>Anura</taxon>
        <taxon>Pipoidea</taxon>
        <taxon>Pipidae</taxon>
        <taxon>Xenopodinae</taxon>
        <taxon>Xenopus</taxon>
        <taxon>Silurana</taxon>
    </lineage>
</organism>
<evidence type="ECO:0000256" key="1">
    <source>
        <dbReference type="PROSITE-ProRule" id="PRU00047"/>
    </source>
</evidence>
<proteinExistence type="predicted"/>
<reference evidence="4" key="2">
    <citation type="submission" date="2021-03" db="UniProtKB">
        <authorList>
            <consortium name="Ensembl"/>
        </authorList>
    </citation>
    <scope>IDENTIFICATION</scope>
</reference>
<feature type="domain" description="CCHC-type" evidence="3">
    <location>
        <begin position="104"/>
        <end position="119"/>
    </location>
</feature>